<comment type="caution">
    <text evidence="2">The sequence shown here is derived from an EMBL/GenBank/DDBJ whole genome shotgun (WGS) entry which is preliminary data.</text>
</comment>
<evidence type="ECO:0000313" key="3">
    <source>
        <dbReference type="Proteomes" id="UP000789570"/>
    </source>
</evidence>
<feature type="non-terminal residue" evidence="2">
    <location>
        <position position="1"/>
    </location>
</feature>
<evidence type="ECO:0000256" key="1">
    <source>
        <dbReference type="SAM" id="MobiDB-lite"/>
    </source>
</evidence>
<accession>A0A9N9IDU8</accession>
<sequence>VAYDTLAQLFNDQFWMTKFFDHHQRTFVLTYERPSNPLKESDPLKEPDPLEEPDPLDESDPLERSDFLQNSTIESQNKKIFNKQKKLVQVVVS</sequence>
<proteinExistence type="predicted"/>
<dbReference type="Proteomes" id="UP000789570">
    <property type="component" value="Unassembled WGS sequence"/>
</dbReference>
<organism evidence="2 3">
    <name type="scientific">Funneliformis caledonium</name>
    <dbReference type="NCBI Taxonomy" id="1117310"/>
    <lineage>
        <taxon>Eukaryota</taxon>
        <taxon>Fungi</taxon>
        <taxon>Fungi incertae sedis</taxon>
        <taxon>Mucoromycota</taxon>
        <taxon>Glomeromycotina</taxon>
        <taxon>Glomeromycetes</taxon>
        <taxon>Glomerales</taxon>
        <taxon>Glomeraceae</taxon>
        <taxon>Funneliformis</taxon>
    </lineage>
</organism>
<dbReference type="AlphaFoldDB" id="A0A9N9IDU8"/>
<protein>
    <submittedName>
        <fullName evidence="2">1759_t:CDS:1</fullName>
    </submittedName>
</protein>
<gene>
    <name evidence="2" type="ORF">FCALED_LOCUS14971</name>
</gene>
<evidence type="ECO:0000313" key="2">
    <source>
        <dbReference type="EMBL" id="CAG8730786.1"/>
    </source>
</evidence>
<feature type="region of interest" description="Disordered" evidence="1">
    <location>
        <begin position="33"/>
        <end position="63"/>
    </location>
</feature>
<feature type="compositionally biased region" description="Acidic residues" evidence="1">
    <location>
        <begin position="49"/>
        <end position="60"/>
    </location>
</feature>
<name>A0A9N9IDU8_9GLOM</name>
<keyword evidence="3" id="KW-1185">Reference proteome</keyword>
<feature type="compositionally biased region" description="Basic and acidic residues" evidence="1">
    <location>
        <begin position="39"/>
        <end position="48"/>
    </location>
</feature>
<dbReference type="EMBL" id="CAJVPQ010012236">
    <property type="protein sequence ID" value="CAG8730786.1"/>
    <property type="molecule type" value="Genomic_DNA"/>
</dbReference>
<dbReference type="OrthoDB" id="2346010at2759"/>
<reference evidence="2" key="1">
    <citation type="submission" date="2021-06" db="EMBL/GenBank/DDBJ databases">
        <authorList>
            <person name="Kallberg Y."/>
            <person name="Tangrot J."/>
            <person name="Rosling A."/>
        </authorList>
    </citation>
    <scope>NUCLEOTIDE SEQUENCE</scope>
    <source>
        <strain evidence="2">UK204</strain>
    </source>
</reference>